<organism evidence="1">
    <name type="scientific">uncultured Caudovirales phage</name>
    <dbReference type="NCBI Taxonomy" id="2100421"/>
    <lineage>
        <taxon>Viruses</taxon>
        <taxon>Duplodnaviria</taxon>
        <taxon>Heunggongvirae</taxon>
        <taxon>Uroviricota</taxon>
        <taxon>Caudoviricetes</taxon>
        <taxon>Peduoviridae</taxon>
        <taxon>Maltschvirus</taxon>
        <taxon>Maltschvirus maltsch</taxon>
    </lineage>
</organism>
<gene>
    <name evidence="1" type="ORF">UFOVP112_202</name>
</gene>
<protein>
    <submittedName>
        <fullName evidence="1">Uncharacterized protein</fullName>
    </submittedName>
</protein>
<dbReference type="EMBL" id="LR796233">
    <property type="protein sequence ID" value="CAB4129104.1"/>
    <property type="molecule type" value="Genomic_DNA"/>
</dbReference>
<accession>A0A6J5L3L5</accession>
<name>A0A6J5L3L5_9CAUD</name>
<evidence type="ECO:0000313" key="1">
    <source>
        <dbReference type="EMBL" id="CAB4129104.1"/>
    </source>
</evidence>
<sequence length="233" mass="26602">MEIYATGYGHVDLAKNLGIPKSESLAIGGSANSRILRTTLKHSYLTPDPTLYVLGLTFISRGEIPILAESAANDSFEGRWVNPQNQSYEDRWEHFWNKSKSEEYVKLKLITEAYSLIDRTEDLMYSVLAAIHSLQSRGHQVLIYQQADDSYYHLLDHPKLQLFSSTKNIINGFKWCAVMYQHEQGVEKAQPTNKNFIGPAGVPEHMRHPAEAHHQVLNKYLVEYINNNNLLTI</sequence>
<reference evidence="1" key="1">
    <citation type="submission" date="2020-04" db="EMBL/GenBank/DDBJ databases">
        <authorList>
            <person name="Chiriac C."/>
            <person name="Salcher M."/>
            <person name="Ghai R."/>
            <person name="Kavagutti S V."/>
        </authorList>
    </citation>
    <scope>NUCLEOTIDE SEQUENCE</scope>
</reference>
<proteinExistence type="predicted"/>